<dbReference type="FunFam" id="1.10.10.10:FF:000038">
    <property type="entry name" value="Glycine cleavage system transcriptional activator"/>
    <property type="match status" value="1"/>
</dbReference>
<reference evidence="6" key="1">
    <citation type="submission" date="2020-01" db="EMBL/GenBank/DDBJ databases">
        <authorList>
            <person name="Meier V. D."/>
            <person name="Meier V D."/>
        </authorList>
    </citation>
    <scope>NUCLEOTIDE SEQUENCE</scope>
    <source>
        <strain evidence="6">HLG_WM_MAG_09</strain>
    </source>
</reference>
<dbReference type="AlphaFoldDB" id="A0A6S6TZ53"/>
<dbReference type="PROSITE" id="PS50931">
    <property type="entry name" value="HTH_LYSR"/>
    <property type="match status" value="1"/>
</dbReference>
<sequence>MKRHLPPLNSLRAFESAARHLSFTDASEELSVTPAAISQQVKVLENYFEVKLFQRLTRALVLTDSGRMILPILTEGFGKLEEASTALREQQAENIITVSIAPAMGVWLLPRLGRFRQYAPQYDIRIDASERDVDFVRESLDMALRFGSGDYKNLVSECLFNDKIVVVCSPDLITEEKPLRSLADIPHHTLLHNSWRLDEKAQIDWRTWLTSMGGTLEDERGPRFNLDAMVVQAAIAGQGLALINESLVAGELATGRLVKPFSELEQGGRVSSALCYYLVYPEERQDNPKVVIFRDWLFTELDEI</sequence>
<comment type="similarity">
    <text evidence="1">Belongs to the LysR transcriptional regulatory family.</text>
</comment>
<dbReference type="InterPro" id="IPR036390">
    <property type="entry name" value="WH_DNA-bd_sf"/>
</dbReference>
<protein>
    <submittedName>
        <fullName evidence="6">LysR family transcriptional regulator</fullName>
    </submittedName>
</protein>
<name>A0A6S6TZ53_9GAMM</name>
<evidence type="ECO:0000259" key="5">
    <source>
        <dbReference type="PROSITE" id="PS50931"/>
    </source>
</evidence>
<dbReference type="GO" id="GO:0003700">
    <property type="term" value="F:DNA-binding transcription factor activity"/>
    <property type="evidence" value="ECO:0007669"/>
    <property type="project" value="InterPro"/>
</dbReference>
<dbReference type="SUPFAM" id="SSF53850">
    <property type="entry name" value="Periplasmic binding protein-like II"/>
    <property type="match status" value="1"/>
</dbReference>
<evidence type="ECO:0000256" key="4">
    <source>
        <dbReference type="ARBA" id="ARBA00023163"/>
    </source>
</evidence>
<dbReference type="Pfam" id="PF00126">
    <property type="entry name" value="HTH_1"/>
    <property type="match status" value="1"/>
</dbReference>
<dbReference type="PANTHER" id="PTHR30537:SF26">
    <property type="entry name" value="GLYCINE CLEAVAGE SYSTEM TRANSCRIPTIONAL ACTIVATOR"/>
    <property type="match status" value="1"/>
</dbReference>
<evidence type="ECO:0000313" key="6">
    <source>
        <dbReference type="EMBL" id="CAA6825912.1"/>
    </source>
</evidence>
<dbReference type="PANTHER" id="PTHR30537">
    <property type="entry name" value="HTH-TYPE TRANSCRIPTIONAL REGULATOR"/>
    <property type="match status" value="1"/>
</dbReference>
<dbReference type="GO" id="GO:0006351">
    <property type="term" value="P:DNA-templated transcription"/>
    <property type="evidence" value="ECO:0007669"/>
    <property type="project" value="TreeGrafter"/>
</dbReference>
<keyword evidence="2" id="KW-0805">Transcription regulation</keyword>
<dbReference type="SUPFAM" id="SSF46785">
    <property type="entry name" value="Winged helix' DNA-binding domain"/>
    <property type="match status" value="1"/>
</dbReference>
<evidence type="ECO:0000256" key="1">
    <source>
        <dbReference type="ARBA" id="ARBA00009437"/>
    </source>
</evidence>
<dbReference type="NCBIfam" id="NF008352">
    <property type="entry name" value="PRK11139.1"/>
    <property type="match status" value="1"/>
</dbReference>
<dbReference type="Gene3D" id="1.10.10.10">
    <property type="entry name" value="Winged helix-like DNA-binding domain superfamily/Winged helix DNA-binding domain"/>
    <property type="match status" value="1"/>
</dbReference>
<keyword evidence="3" id="KW-0238">DNA-binding</keyword>
<dbReference type="PRINTS" id="PR00039">
    <property type="entry name" value="HTHLYSR"/>
</dbReference>
<proteinExistence type="inferred from homology"/>
<gene>
    <name evidence="6" type="ORF">HELGO_WM18385</name>
</gene>
<dbReference type="CDD" id="cd08432">
    <property type="entry name" value="PBP2_GcdR_TrpI_HvrB_AmpR_like"/>
    <property type="match status" value="1"/>
</dbReference>
<keyword evidence="4" id="KW-0804">Transcription</keyword>
<organism evidence="6">
    <name type="scientific">uncultured Thiotrichaceae bacterium</name>
    <dbReference type="NCBI Taxonomy" id="298394"/>
    <lineage>
        <taxon>Bacteria</taxon>
        <taxon>Pseudomonadati</taxon>
        <taxon>Pseudomonadota</taxon>
        <taxon>Gammaproteobacteria</taxon>
        <taxon>Thiotrichales</taxon>
        <taxon>Thiotrichaceae</taxon>
        <taxon>environmental samples</taxon>
    </lineage>
</organism>
<dbReference type="InterPro" id="IPR036388">
    <property type="entry name" value="WH-like_DNA-bd_sf"/>
</dbReference>
<dbReference type="FunFam" id="3.40.190.10:FF:000017">
    <property type="entry name" value="Glycine cleavage system transcriptional activator"/>
    <property type="match status" value="1"/>
</dbReference>
<evidence type="ECO:0000256" key="3">
    <source>
        <dbReference type="ARBA" id="ARBA00023125"/>
    </source>
</evidence>
<dbReference type="InterPro" id="IPR058163">
    <property type="entry name" value="LysR-type_TF_proteobact-type"/>
</dbReference>
<dbReference type="Pfam" id="PF03466">
    <property type="entry name" value="LysR_substrate"/>
    <property type="match status" value="1"/>
</dbReference>
<feature type="domain" description="HTH lysR-type" evidence="5">
    <location>
        <begin position="6"/>
        <end position="63"/>
    </location>
</feature>
<dbReference type="InterPro" id="IPR000847">
    <property type="entry name" value="LysR_HTH_N"/>
</dbReference>
<dbReference type="Gene3D" id="3.40.190.10">
    <property type="entry name" value="Periplasmic binding protein-like II"/>
    <property type="match status" value="2"/>
</dbReference>
<evidence type="ECO:0000256" key="2">
    <source>
        <dbReference type="ARBA" id="ARBA00023015"/>
    </source>
</evidence>
<dbReference type="EMBL" id="CACVAT010000417">
    <property type="protein sequence ID" value="CAA6825912.1"/>
    <property type="molecule type" value="Genomic_DNA"/>
</dbReference>
<dbReference type="InterPro" id="IPR005119">
    <property type="entry name" value="LysR_subst-bd"/>
</dbReference>
<accession>A0A6S6TZ53</accession>
<dbReference type="GO" id="GO:0043565">
    <property type="term" value="F:sequence-specific DNA binding"/>
    <property type="evidence" value="ECO:0007669"/>
    <property type="project" value="TreeGrafter"/>
</dbReference>